<dbReference type="Pfam" id="PF00067">
    <property type="entry name" value="p450"/>
    <property type="match status" value="1"/>
</dbReference>
<keyword evidence="7" id="KW-1185">Reference proteome</keyword>
<dbReference type="AlphaFoldDB" id="A0A485KDM4"/>
<dbReference type="EMBL" id="VJMH01000539">
    <property type="protein sequence ID" value="KAF0715663.1"/>
    <property type="molecule type" value="Genomic_DNA"/>
</dbReference>
<evidence type="ECO:0000313" key="3">
    <source>
        <dbReference type="EMBL" id="KAF0702633.1"/>
    </source>
</evidence>
<dbReference type="InterPro" id="IPR001128">
    <property type="entry name" value="Cyt_P450"/>
</dbReference>
<comment type="similarity">
    <text evidence="1">Belongs to the cytochrome P450 family.</text>
</comment>
<evidence type="ECO:0000256" key="2">
    <source>
        <dbReference type="PIRSR" id="PIRSR602401-1"/>
    </source>
</evidence>
<dbReference type="InterPro" id="IPR002401">
    <property type="entry name" value="Cyt_P450_E_grp-I"/>
</dbReference>
<dbReference type="GO" id="GO:0020037">
    <property type="term" value="F:heme binding"/>
    <property type="evidence" value="ECO:0007669"/>
    <property type="project" value="InterPro"/>
</dbReference>
<evidence type="ECO:0000313" key="4">
    <source>
        <dbReference type="EMBL" id="KAF0715663.1"/>
    </source>
</evidence>
<reference evidence="3" key="2">
    <citation type="submission" date="2019-06" db="EMBL/GenBank/DDBJ databases">
        <title>Genomics analysis of Aphanomyces spp. identifies a new class of oomycete effector associated with host adaptation.</title>
        <authorList>
            <person name="Gaulin E."/>
        </authorList>
    </citation>
    <scope>NUCLEOTIDE SEQUENCE</scope>
    <source>
        <strain evidence="3">CBS 578.67</strain>
    </source>
</reference>
<dbReference type="EMBL" id="CAADRA010000539">
    <property type="protein sequence ID" value="VFT80426.1"/>
    <property type="molecule type" value="Genomic_DNA"/>
</dbReference>
<dbReference type="PANTHER" id="PTHR24305">
    <property type="entry name" value="CYTOCHROME P450"/>
    <property type="match status" value="1"/>
</dbReference>
<dbReference type="GO" id="GO:0005506">
    <property type="term" value="F:iron ion binding"/>
    <property type="evidence" value="ECO:0007669"/>
    <property type="project" value="InterPro"/>
</dbReference>
<dbReference type="Gene3D" id="1.10.630.10">
    <property type="entry name" value="Cytochrome P450"/>
    <property type="match status" value="1"/>
</dbReference>
<evidence type="ECO:0000313" key="7">
    <source>
        <dbReference type="Proteomes" id="UP000332933"/>
    </source>
</evidence>
<evidence type="ECO:0000256" key="1">
    <source>
        <dbReference type="ARBA" id="ARBA00010617"/>
    </source>
</evidence>
<organism evidence="5 7">
    <name type="scientific">Aphanomyces stellatus</name>
    <dbReference type="NCBI Taxonomy" id="120398"/>
    <lineage>
        <taxon>Eukaryota</taxon>
        <taxon>Sar</taxon>
        <taxon>Stramenopiles</taxon>
        <taxon>Oomycota</taxon>
        <taxon>Saprolegniomycetes</taxon>
        <taxon>Saprolegniales</taxon>
        <taxon>Verrucalvaceae</taxon>
        <taxon>Aphanomyces</taxon>
    </lineage>
</organism>
<gene>
    <name evidence="5" type="primary">Aste57867_3254</name>
    <name evidence="6" type="synonym">Aste57867_7768</name>
    <name evidence="4" type="ORF">As57867_003244</name>
    <name evidence="3" type="ORF">As57867_007738</name>
    <name evidence="5" type="ORF">ASTE57867_3254</name>
    <name evidence="6" type="ORF">ASTE57867_7768</name>
</gene>
<dbReference type="InterPro" id="IPR050121">
    <property type="entry name" value="Cytochrome_P450_monoxygenase"/>
</dbReference>
<dbReference type="SUPFAM" id="SSF48264">
    <property type="entry name" value="Cytochrome P450"/>
    <property type="match status" value="1"/>
</dbReference>
<reference evidence="5 7" key="1">
    <citation type="submission" date="2019-03" db="EMBL/GenBank/DDBJ databases">
        <authorList>
            <person name="Gaulin E."/>
            <person name="Dumas B."/>
        </authorList>
    </citation>
    <scope>NUCLEOTIDE SEQUENCE [LARGE SCALE GENOMIC DNA]</scope>
    <source>
        <strain evidence="5">CBS 568.67</strain>
    </source>
</reference>
<sequence>MLTAFVESLSPVALISTASCLVLGSLLLHSIWHGHQLRHLPSPKAKSILLGHLADSVGSIGDWRHSGRFPEPFRSWMTELGGIIHVREVLSHAVVLTDPKAVHHVLATNAPNFPRTPATESYLADTAFGYGLVSTRGAVHDQMRKMLNPMFTASHVKTFLGLFDTHTRRLCDDILTHHCESGRPVNLRQLLSHLTLELIGLAGFGFNFQARPDAHIAYEKLMAPPSPLLYMLILSIPGIMRWPLPQLAVRKQAQVELKKLLADIIHTKLSPEAAASTEKPKDLLDLMLPHCTTGEARTHTMTFLLAGHETSTSALSWVFAILASRPDVVADMRVEINSVLAKYKSLGNPEALAELTYTTAVIQETMRLNPVAFVMRRVCEEDDRLPTMDGSAVFIPKGTLVRVDVVGMHRNPRFWHEPELFMPRRFVDGSAAFNADAILRGGKSHAMFYVPFSGGAMNCIGQRFAMAEMQVIVATLVHRFDFTLTEHANLTHSFNGVTVEPTCLDMTVRPRSH</sequence>
<dbReference type="PRINTS" id="PR00463">
    <property type="entry name" value="EP450I"/>
</dbReference>
<dbReference type="GO" id="GO:0004497">
    <property type="term" value="F:monooxygenase activity"/>
    <property type="evidence" value="ECO:0007669"/>
    <property type="project" value="InterPro"/>
</dbReference>
<dbReference type="InterPro" id="IPR036396">
    <property type="entry name" value="Cyt_P450_sf"/>
</dbReference>
<proteinExistence type="inferred from homology"/>
<protein>
    <submittedName>
        <fullName evidence="5">Aste57867_3254 protein</fullName>
    </submittedName>
    <submittedName>
        <fullName evidence="6">Aste57867_7768 protein</fullName>
    </submittedName>
</protein>
<name>A0A485KDM4_9STRA</name>
<keyword evidence="2" id="KW-0479">Metal-binding</keyword>
<dbReference type="Proteomes" id="UP000332933">
    <property type="component" value="Unassembled WGS sequence"/>
</dbReference>
<keyword evidence="2" id="KW-0349">Heme</keyword>
<keyword evidence="2" id="KW-0408">Iron</keyword>
<evidence type="ECO:0000313" key="5">
    <source>
        <dbReference type="EMBL" id="VFT80426.1"/>
    </source>
</evidence>
<evidence type="ECO:0000313" key="6">
    <source>
        <dbReference type="EMBL" id="VFT84668.1"/>
    </source>
</evidence>
<dbReference type="EMBL" id="VJMH01004553">
    <property type="protein sequence ID" value="KAF0702633.1"/>
    <property type="molecule type" value="Genomic_DNA"/>
</dbReference>
<feature type="binding site" description="axial binding residue" evidence="2">
    <location>
        <position position="459"/>
    </location>
    <ligand>
        <name>heme</name>
        <dbReference type="ChEBI" id="CHEBI:30413"/>
    </ligand>
    <ligandPart>
        <name>Fe</name>
        <dbReference type="ChEBI" id="CHEBI:18248"/>
    </ligandPart>
</feature>
<dbReference type="PRINTS" id="PR00385">
    <property type="entry name" value="P450"/>
</dbReference>
<comment type="cofactor">
    <cofactor evidence="2">
        <name>heme</name>
        <dbReference type="ChEBI" id="CHEBI:30413"/>
    </cofactor>
</comment>
<dbReference type="GO" id="GO:0016705">
    <property type="term" value="F:oxidoreductase activity, acting on paired donors, with incorporation or reduction of molecular oxygen"/>
    <property type="evidence" value="ECO:0007669"/>
    <property type="project" value="InterPro"/>
</dbReference>
<dbReference type="OrthoDB" id="1470350at2759"/>
<accession>A0A485KDM4</accession>
<dbReference type="EMBL" id="CAADRA010004572">
    <property type="protein sequence ID" value="VFT84668.1"/>
    <property type="molecule type" value="Genomic_DNA"/>
</dbReference>
<dbReference type="PANTHER" id="PTHR24305:SF166">
    <property type="entry name" value="CYTOCHROME P450 12A4, MITOCHONDRIAL-RELATED"/>
    <property type="match status" value="1"/>
</dbReference>